<evidence type="ECO:0000313" key="1">
    <source>
        <dbReference type="EMBL" id="KAK2154136.1"/>
    </source>
</evidence>
<gene>
    <name evidence="1" type="ORF">LSH36_275g00019</name>
</gene>
<keyword evidence="2" id="KW-1185">Reference proteome</keyword>
<dbReference type="AlphaFoldDB" id="A0AAD9N3Y1"/>
<comment type="caution">
    <text evidence="1">The sequence shown here is derived from an EMBL/GenBank/DDBJ whole genome shotgun (WGS) entry which is preliminary data.</text>
</comment>
<sequence length="149" mass="17012">MRIDLVRNGTRSLQQKQDPFDDVAWGRRAGLISERLLYRLRLAGGSSTELAPDQSRHRKELVTSSSQSLYQLPRISSKFSEAKADYLYHYIQISTEIVSHKHTVHPFLLLFTTNKKLSTPGVLIKVVRVHGHQSRWTNNGKMTVILEAS</sequence>
<evidence type="ECO:0000313" key="2">
    <source>
        <dbReference type="Proteomes" id="UP001208570"/>
    </source>
</evidence>
<reference evidence="1" key="1">
    <citation type="journal article" date="2023" name="Mol. Biol. Evol.">
        <title>Third-Generation Sequencing Reveals the Adaptive Role of the Epigenome in Three Deep-Sea Polychaetes.</title>
        <authorList>
            <person name="Perez M."/>
            <person name="Aroh O."/>
            <person name="Sun Y."/>
            <person name="Lan Y."/>
            <person name="Juniper S.K."/>
            <person name="Young C.R."/>
            <person name="Angers B."/>
            <person name="Qian P.Y."/>
        </authorList>
    </citation>
    <scope>NUCLEOTIDE SEQUENCE</scope>
    <source>
        <strain evidence="1">P08H-3</strain>
    </source>
</reference>
<name>A0AAD9N3Y1_9ANNE</name>
<protein>
    <submittedName>
        <fullName evidence="1">Uncharacterized protein</fullName>
    </submittedName>
</protein>
<dbReference type="EMBL" id="JAODUP010000275">
    <property type="protein sequence ID" value="KAK2154136.1"/>
    <property type="molecule type" value="Genomic_DNA"/>
</dbReference>
<organism evidence="1 2">
    <name type="scientific">Paralvinella palmiformis</name>
    <dbReference type="NCBI Taxonomy" id="53620"/>
    <lineage>
        <taxon>Eukaryota</taxon>
        <taxon>Metazoa</taxon>
        <taxon>Spiralia</taxon>
        <taxon>Lophotrochozoa</taxon>
        <taxon>Annelida</taxon>
        <taxon>Polychaeta</taxon>
        <taxon>Sedentaria</taxon>
        <taxon>Canalipalpata</taxon>
        <taxon>Terebellida</taxon>
        <taxon>Terebelliformia</taxon>
        <taxon>Alvinellidae</taxon>
        <taxon>Paralvinella</taxon>
    </lineage>
</organism>
<dbReference type="Proteomes" id="UP001208570">
    <property type="component" value="Unassembled WGS sequence"/>
</dbReference>
<proteinExistence type="predicted"/>
<accession>A0AAD9N3Y1</accession>